<gene>
    <name evidence="1" type="ORF">AVDCRST_MAG93-6927</name>
</gene>
<protein>
    <submittedName>
        <fullName evidence="1">Uncharacterized protein</fullName>
    </submittedName>
</protein>
<accession>A0A6J4M266</accession>
<dbReference type="EMBL" id="CADCTR010002333">
    <property type="protein sequence ID" value="CAA9346807.1"/>
    <property type="molecule type" value="Genomic_DNA"/>
</dbReference>
<feature type="non-terminal residue" evidence="1">
    <location>
        <position position="1"/>
    </location>
</feature>
<organism evidence="1">
    <name type="scientific">uncultured Chloroflexia bacterium</name>
    <dbReference type="NCBI Taxonomy" id="1672391"/>
    <lineage>
        <taxon>Bacteria</taxon>
        <taxon>Bacillati</taxon>
        <taxon>Chloroflexota</taxon>
        <taxon>Chloroflexia</taxon>
        <taxon>environmental samples</taxon>
    </lineage>
</organism>
<proteinExistence type="predicted"/>
<reference evidence="1" key="1">
    <citation type="submission" date="2020-02" db="EMBL/GenBank/DDBJ databases">
        <authorList>
            <person name="Meier V. D."/>
        </authorList>
    </citation>
    <scope>NUCLEOTIDE SEQUENCE</scope>
    <source>
        <strain evidence="1">AVDCRST_MAG93</strain>
    </source>
</reference>
<feature type="non-terminal residue" evidence="1">
    <location>
        <position position="37"/>
    </location>
</feature>
<sequence length="37" mass="4135">PGCRTSGGWWSATNTRMRTFWAWRSLGASSYCSGSVY</sequence>
<dbReference type="AlphaFoldDB" id="A0A6J4M266"/>
<name>A0A6J4M266_9CHLR</name>
<evidence type="ECO:0000313" key="1">
    <source>
        <dbReference type="EMBL" id="CAA9346807.1"/>
    </source>
</evidence>